<dbReference type="AlphaFoldDB" id="A0A0M0LPV1"/>
<keyword evidence="1" id="KW-0175">Coiled coil</keyword>
<keyword evidence="4" id="KW-1185">Reference proteome</keyword>
<feature type="region of interest" description="Disordered" evidence="2">
    <location>
        <begin position="21"/>
        <end position="72"/>
    </location>
</feature>
<sequence>MGTISEMDDAALERLMALTAQHEDDEDGGDMAYGFAELPANLPPPDKTEEEEVEEPAPVKLGMPKMGMPPPPTVAEPAPSFVVNLPAPSFVVTMPTNSVAGGGAAAPFDDDDDNLPAPSDSDDFQCDLLSRAISRDESIRLHGELSAFLGSSFQIGTVRQEMETLRATLDETLENALEMESENEMLREAALKSSDAAAVSAAQKAWQAEKASMEAEISQLRAQAAALKEAAEAEVLAGSAAEAARARSAEAKAKAAKAMAELEASRAQAQADAEEETVRAAAAEVMGGLASVARSLSFGKRKAKK</sequence>
<gene>
    <name evidence="3" type="ORF">Ctob_015987</name>
</gene>
<feature type="compositionally biased region" description="Low complexity" evidence="2">
    <location>
        <begin position="56"/>
        <end position="66"/>
    </location>
</feature>
<evidence type="ECO:0000313" key="4">
    <source>
        <dbReference type="Proteomes" id="UP000037460"/>
    </source>
</evidence>
<comment type="caution">
    <text evidence="3">The sequence shown here is derived from an EMBL/GenBank/DDBJ whole genome shotgun (WGS) entry which is preliminary data.</text>
</comment>
<dbReference type="EMBL" id="JWZX01000514">
    <property type="protein sequence ID" value="KOO52763.1"/>
    <property type="molecule type" value="Genomic_DNA"/>
</dbReference>
<accession>A0A0M0LPV1</accession>
<feature type="coiled-coil region" evidence="1">
    <location>
        <begin position="155"/>
        <end position="284"/>
    </location>
</feature>
<evidence type="ECO:0000256" key="2">
    <source>
        <dbReference type="SAM" id="MobiDB-lite"/>
    </source>
</evidence>
<protein>
    <submittedName>
        <fullName evidence="3">Uncharacterized protein</fullName>
    </submittedName>
</protein>
<reference evidence="4" key="1">
    <citation type="journal article" date="2015" name="PLoS Genet.">
        <title>Genome Sequence and Transcriptome Analyses of Chrysochromulina tobin: Metabolic Tools for Enhanced Algal Fitness in the Prominent Order Prymnesiales (Haptophyceae).</title>
        <authorList>
            <person name="Hovde B.T."/>
            <person name="Deodato C.R."/>
            <person name="Hunsperger H.M."/>
            <person name="Ryken S.A."/>
            <person name="Yost W."/>
            <person name="Jha R.K."/>
            <person name="Patterson J."/>
            <person name="Monnat R.J. Jr."/>
            <person name="Barlow S.B."/>
            <person name="Starkenburg S.R."/>
            <person name="Cattolico R.A."/>
        </authorList>
    </citation>
    <scope>NUCLEOTIDE SEQUENCE</scope>
    <source>
        <strain evidence="4">CCMP291</strain>
    </source>
</reference>
<organism evidence="3 4">
    <name type="scientific">Chrysochromulina tobinii</name>
    <dbReference type="NCBI Taxonomy" id="1460289"/>
    <lineage>
        <taxon>Eukaryota</taxon>
        <taxon>Haptista</taxon>
        <taxon>Haptophyta</taxon>
        <taxon>Prymnesiophyceae</taxon>
        <taxon>Prymnesiales</taxon>
        <taxon>Chrysochromulinaceae</taxon>
        <taxon>Chrysochromulina</taxon>
    </lineage>
</organism>
<evidence type="ECO:0000256" key="1">
    <source>
        <dbReference type="SAM" id="Coils"/>
    </source>
</evidence>
<name>A0A0M0LPV1_9EUKA</name>
<evidence type="ECO:0000313" key="3">
    <source>
        <dbReference type="EMBL" id="KOO52763.1"/>
    </source>
</evidence>
<proteinExistence type="predicted"/>
<dbReference type="Proteomes" id="UP000037460">
    <property type="component" value="Unassembled WGS sequence"/>
</dbReference>